<reference evidence="5" key="1">
    <citation type="submission" date="2022-01" db="EMBL/GenBank/DDBJ databases">
        <title>Comparative genomics reveals a dynamic genome evolution in the ectomycorrhizal milk-cap (Lactarius) mushrooms.</title>
        <authorList>
            <consortium name="DOE Joint Genome Institute"/>
            <person name="Lebreton A."/>
            <person name="Tang N."/>
            <person name="Kuo A."/>
            <person name="LaButti K."/>
            <person name="Drula E."/>
            <person name="Barry K."/>
            <person name="Clum A."/>
            <person name="Lipzen A."/>
            <person name="Mousain D."/>
            <person name="Ng V."/>
            <person name="Wang R."/>
            <person name="Wang X."/>
            <person name="Dai Y."/>
            <person name="Henrissat B."/>
            <person name="Grigoriev I.V."/>
            <person name="Guerin-Laguette A."/>
            <person name="Yu F."/>
            <person name="Martin F.M."/>
        </authorList>
    </citation>
    <scope>NUCLEOTIDE SEQUENCE</scope>
    <source>
        <strain evidence="5">QP</strain>
    </source>
</reference>
<dbReference type="PANTHER" id="PTHR35185:SF1">
    <property type="entry name" value="UPF0619 GPI-ANCHORED MEMBRANE PROTEIN C1322.10"/>
    <property type="match status" value="1"/>
</dbReference>
<feature type="region of interest" description="Disordered" evidence="2">
    <location>
        <begin position="123"/>
        <end position="158"/>
    </location>
</feature>
<feature type="domain" description="Yeast cell wall synthesis Kre9/Knh1-like N-terminal" evidence="4">
    <location>
        <begin position="21"/>
        <end position="114"/>
    </location>
</feature>
<dbReference type="PANTHER" id="PTHR35185">
    <property type="entry name" value="SERINE/THREONINE-RICH PROTEIN ADG2-RELATED"/>
    <property type="match status" value="1"/>
</dbReference>
<evidence type="ECO:0000313" key="5">
    <source>
        <dbReference type="EMBL" id="KAH8982792.1"/>
    </source>
</evidence>
<dbReference type="Pfam" id="PF10342">
    <property type="entry name" value="Kre9_KNH"/>
    <property type="match status" value="1"/>
</dbReference>
<proteinExistence type="predicted"/>
<organism evidence="5 6">
    <name type="scientific">Lactarius akahatsu</name>
    <dbReference type="NCBI Taxonomy" id="416441"/>
    <lineage>
        <taxon>Eukaryota</taxon>
        <taxon>Fungi</taxon>
        <taxon>Dikarya</taxon>
        <taxon>Basidiomycota</taxon>
        <taxon>Agaricomycotina</taxon>
        <taxon>Agaricomycetes</taxon>
        <taxon>Russulales</taxon>
        <taxon>Russulaceae</taxon>
        <taxon>Lactarius</taxon>
    </lineage>
</organism>
<dbReference type="InterPro" id="IPR018466">
    <property type="entry name" value="Kre9/Knh1-like_N"/>
</dbReference>
<evidence type="ECO:0000256" key="2">
    <source>
        <dbReference type="SAM" id="MobiDB-lite"/>
    </source>
</evidence>
<feature type="compositionally biased region" description="Polar residues" evidence="2">
    <location>
        <begin position="148"/>
        <end position="157"/>
    </location>
</feature>
<keyword evidence="1 3" id="KW-0732">Signal</keyword>
<dbReference type="AlphaFoldDB" id="A0AAD4Q9D9"/>
<comment type="caution">
    <text evidence="5">The sequence shown here is derived from an EMBL/GenBank/DDBJ whole genome shotgun (WGS) entry which is preliminary data.</text>
</comment>
<evidence type="ECO:0000259" key="4">
    <source>
        <dbReference type="Pfam" id="PF10342"/>
    </source>
</evidence>
<gene>
    <name evidence="5" type="ORF">EDB92DRAFT_1621215</name>
</gene>
<evidence type="ECO:0000313" key="6">
    <source>
        <dbReference type="Proteomes" id="UP001201163"/>
    </source>
</evidence>
<feature type="signal peptide" evidence="3">
    <location>
        <begin position="1"/>
        <end position="16"/>
    </location>
</feature>
<feature type="chain" id="PRO_5042180953" description="Yeast cell wall synthesis Kre9/Knh1-like N-terminal domain-containing protein" evidence="3">
    <location>
        <begin position="17"/>
        <end position="181"/>
    </location>
</feature>
<dbReference type="Proteomes" id="UP001201163">
    <property type="component" value="Unassembled WGS sequence"/>
</dbReference>
<dbReference type="InterPro" id="IPR052479">
    <property type="entry name" value="GPI-anchor_Adhesion_Reg"/>
</dbReference>
<evidence type="ECO:0000256" key="1">
    <source>
        <dbReference type="ARBA" id="ARBA00022729"/>
    </source>
</evidence>
<dbReference type="EMBL" id="JAKELL010000096">
    <property type="protein sequence ID" value="KAH8982792.1"/>
    <property type="molecule type" value="Genomic_DNA"/>
</dbReference>
<accession>A0AAD4Q9D9</accession>
<sequence length="181" mass="18763">MQFFFSLLSFVALASAYRVTSPGGSSGWTIAGPNVVTWERVSTDALNFTIVLSNQARTPSYQQVLAALVDGTPGKFIVRPPSTGFPTGTGFQVNLVEDSENLSTIYAQSQQFSIVQATTTTSSSLTATPLTTPAATNTDTNTDLNPTGSLTNTTAPSNGADRISAAGSASLIFGVLAAMVL</sequence>
<feature type="compositionally biased region" description="Low complexity" evidence="2">
    <location>
        <begin position="123"/>
        <end position="147"/>
    </location>
</feature>
<evidence type="ECO:0000256" key="3">
    <source>
        <dbReference type="SAM" id="SignalP"/>
    </source>
</evidence>
<keyword evidence="6" id="KW-1185">Reference proteome</keyword>
<name>A0AAD4Q9D9_9AGAM</name>
<protein>
    <recommendedName>
        <fullName evidence="4">Yeast cell wall synthesis Kre9/Knh1-like N-terminal domain-containing protein</fullName>
    </recommendedName>
</protein>